<comment type="caution">
    <text evidence="2">The sequence shown here is derived from an EMBL/GenBank/DDBJ whole genome shotgun (WGS) entry which is preliminary data.</text>
</comment>
<proteinExistence type="predicted"/>
<keyword evidence="3" id="KW-1185">Reference proteome</keyword>
<protein>
    <recommendedName>
        <fullName evidence="1">Hemimethylated DNA-binding domain-containing protein</fullName>
    </recommendedName>
</protein>
<evidence type="ECO:0000259" key="1">
    <source>
        <dbReference type="Pfam" id="PF08755"/>
    </source>
</evidence>
<organism evidence="2 3">
    <name type="scientific">Diacronema lutheri</name>
    <name type="common">Unicellular marine alga</name>
    <name type="synonym">Monochrysis lutheri</name>
    <dbReference type="NCBI Taxonomy" id="2081491"/>
    <lineage>
        <taxon>Eukaryota</taxon>
        <taxon>Haptista</taxon>
        <taxon>Haptophyta</taxon>
        <taxon>Pavlovophyceae</taxon>
        <taxon>Pavlovales</taxon>
        <taxon>Pavlovaceae</taxon>
        <taxon>Diacronema</taxon>
    </lineage>
</organism>
<feature type="domain" description="Hemimethylated DNA-binding" evidence="1">
    <location>
        <begin position="152"/>
        <end position="227"/>
    </location>
</feature>
<dbReference type="SUPFAM" id="SSF141255">
    <property type="entry name" value="YccV-like"/>
    <property type="match status" value="1"/>
</dbReference>
<dbReference type="OrthoDB" id="28868at2759"/>
<dbReference type="GO" id="GO:0003677">
    <property type="term" value="F:DNA binding"/>
    <property type="evidence" value="ECO:0007669"/>
    <property type="project" value="InterPro"/>
</dbReference>
<dbReference type="InterPro" id="IPR011722">
    <property type="entry name" value="Hemimethylated_DNA-bd_dom"/>
</dbReference>
<evidence type="ECO:0000313" key="2">
    <source>
        <dbReference type="EMBL" id="KAG8458575.1"/>
    </source>
</evidence>
<dbReference type="Pfam" id="PF08755">
    <property type="entry name" value="YccV-like"/>
    <property type="match status" value="1"/>
</dbReference>
<dbReference type="Proteomes" id="UP000751190">
    <property type="component" value="Unassembled WGS sequence"/>
</dbReference>
<dbReference type="Gene3D" id="2.30.30.390">
    <property type="entry name" value="Hemimethylated DNA-binding domain"/>
    <property type="match status" value="1"/>
</dbReference>
<dbReference type="InterPro" id="IPR036623">
    <property type="entry name" value="Hemimethylated_DNA-bd_sf"/>
</dbReference>
<reference evidence="2" key="1">
    <citation type="submission" date="2021-05" db="EMBL/GenBank/DDBJ databases">
        <title>The genome of the haptophyte Pavlova lutheri (Diacronema luteri, Pavlovales) - a model for lipid biosynthesis in eukaryotic algae.</title>
        <authorList>
            <person name="Hulatt C.J."/>
            <person name="Posewitz M.C."/>
        </authorList>
    </citation>
    <scope>NUCLEOTIDE SEQUENCE</scope>
    <source>
        <strain evidence="2">NIVA-4/92</strain>
    </source>
</reference>
<evidence type="ECO:0000313" key="3">
    <source>
        <dbReference type="Proteomes" id="UP000751190"/>
    </source>
</evidence>
<accession>A0A8J5XD35</accession>
<dbReference type="EMBL" id="JAGTXO010000050">
    <property type="protein sequence ID" value="KAG8458575.1"/>
    <property type="molecule type" value="Genomic_DNA"/>
</dbReference>
<gene>
    <name evidence="2" type="ORF">KFE25_003110</name>
</gene>
<dbReference type="AlphaFoldDB" id="A0A8J5XD35"/>
<name>A0A8J5XD35_DIALT</name>
<sequence>MRVLLACALAARSSTGWRWHGAELARHARARVVGNLATMKGKFGHTRFNVNMWYPDADRTQWISAYATHHAKLQKLELEVERCEYLLDEAVQMEEYDEADGLRARIKRLRDMHPIWSVEEDLANAISASDFSAAQRLHDRLEDIRWNLGLPRFLLGQVVSNVQAEIRGVIVSVDTSCQMRDDWLRRCLEANALRLDSGVDQPWYTILVDERDDELTPRELYMMQQNRYSSAARPPIHLPQEAIALCHDAKAGLQHELLKFLFESATPEPAPAGVPVGLGLRLKPTIKLRLWQRTQHERAARAYGSSI</sequence>